<dbReference type="EnsemblMetazoa" id="XM_050642535.1">
    <property type="protein sequence ID" value="XP_050498492.1"/>
    <property type="gene ID" value="LOC114327428"/>
</dbReference>
<evidence type="ECO:0000256" key="1">
    <source>
        <dbReference type="ARBA" id="ARBA00008372"/>
    </source>
</evidence>
<dbReference type="PANTHER" id="PTHR15092:SF44">
    <property type="entry name" value="POLY(A)-SPECIFIC RIBONUCLEASE PARN"/>
    <property type="match status" value="1"/>
</dbReference>
<dbReference type="InterPro" id="IPR006941">
    <property type="entry name" value="RNase_CAF1"/>
</dbReference>
<evidence type="ECO:0000313" key="3">
    <source>
        <dbReference type="EnsemblMetazoa" id="XP_050498492.1"/>
    </source>
</evidence>
<dbReference type="InterPro" id="IPR012337">
    <property type="entry name" value="RNaseH-like_sf"/>
</dbReference>
<evidence type="ECO:0000256" key="2">
    <source>
        <dbReference type="SAM" id="Phobius"/>
    </source>
</evidence>
<dbReference type="Gene3D" id="3.30.420.10">
    <property type="entry name" value="Ribonuclease H-like superfamily/Ribonuclease H"/>
    <property type="match status" value="2"/>
</dbReference>
<evidence type="ECO:0008006" key="5">
    <source>
        <dbReference type="Google" id="ProtNLM"/>
    </source>
</evidence>
<dbReference type="RefSeq" id="XP_050498492.1">
    <property type="nucleotide sequence ID" value="XM_050642535.1"/>
</dbReference>
<sequence>MFNIIGVLCFVIVVIKINITLKYLKMTEINNKNFEQHFPEIRKALEQAKFVSVDLEFSALYPLKEYSPSLFDTPNERYQKIRKNVKLVVPIQVGLTAFSFNPDTNSYLGTIYNFYIIPASFPFIRKNCLFQSDTLSFLKFFEFDFNKFVYSGIPYMNKDEEQEIRQRFKSNDITDVQSLFRQELETIFHNEGEKIRNWYMTANIGETITIPEFYQVSKDSDEFVYFIHKTIRERFKGVWSSVENDEFVLKKVTIEESIKLNQVCNLEEECIKNLLGFSRVFRYLVSLQKPLVGHNLMQDLLLMLECFEKPLPSSYESFKKTINALFPKIFDTKTILYNIKKQVPEDKTINDKSLKDTFEYFKDGVGRHLALNSPAIENNCNGTYKYHEAGWDSFCAGYIFIRMAYFNLYQKYPKSKRYMSGELIAGLEFCQNKVNVIRGAVSSIQLDGEDPASTRPPYLVVESLKNAPINIHQVSSVLSSFGFVEIRKFPYQNKMALIAVDNFGSARRILQNFKSNKEYQIRQYSALKHSPVIRACLLSGVTISGVILLWITHSIIKK</sequence>
<keyword evidence="2" id="KW-0472">Membrane</keyword>
<proteinExistence type="inferred from homology"/>
<keyword evidence="4" id="KW-1185">Reference proteome</keyword>
<accession>A0ABM5JKM7</accession>
<feature type="transmembrane region" description="Helical" evidence="2">
    <location>
        <begin position="532"/>
        <end position="551"/>
    </location>
</feature>
<dbReference type="Pfam" id="PF04857">
    <property type="entry name" value="CAF1"/>
    <property type="match status" value="1"/>
</dbReference>
<dbReference type="InterPro" id="IPR036397">
    <property type="entry name" value="RNaseH_sf"/>
</dbReference>
<dbReference type="InterPro" id="IPR051181">
    <property type="entry name" value="CAF1_poly(A)_ribonucleases"/>
</dbReference>
<name>A0ABM5JKM7_DIAVI</name>
<reference evidence="3" key="1">
    <citation type="submission" date="2025-05" db="UniProtKB">
        <authorList>
            <consortium name="EnsemblMetazoa"/>
        </authorList>
    </citation>
    <scope>IDENTIFICATION</scope>
</reference>
<dbReference type="PANTHER" id="PTHR15092">
    <property type="entry name" value="POLY A -SPECIFIC RIBONUCLEASE/TARGET OF EGR1, MEMBER 1"/>
    <property type="match status" value="1"/>
</dbReference>
<dbReference type="Proteomes" id="UP001652700">
    <property type="component" value="Unplaced"/>
</dbReference>
<protein>
    <recommendedName>
        <fullName evidence="5">Pre-piRNA 3'-exonuclease trimmer-like</fullName>
    </recommendedName>
</protein>
<organism evidence="3 4">
    <name type="scientific">Diabrotica virgifera virgifera</name>
    <name type="common">western corn rootworm</name>
    <dbReference type="NCBI Taxonomy" id="50390"/>
    <lineage>
        <taxon>Eukaryota</taxon>
        <taxon>Metazoa</taxon>
        <taxon>Ecdysozoa</taxon>
        <taxon>Arthropoda</taxon>
        <taxon>Hexapoda</taxon>
        <taxon>Insecta</taxon>
        <taxon>Pterygota</taxon>
        <taxon>Neoptera</taxon>
        <taxon>Endopterygota</taxon>
        <taxon>Coleoptera</taxon>
        <taxon>Polyphaga</taxon>
        <taxon>Cucujiformia</taxon>
        <taxon>Chrysomeloidea</taxon>
        <taxon>Chrysomelidae</taxon>
        <taxon>Galerucinae</taxon>
        <taxon>Diabroticina</taxon>
        <taxon>Diabroticites</taxon>
        <taxon>Diabrotica</taxon>
    </lineage>
</organism>
<comment type="similarity">
    <text evidence="1">Belongs to the CAF1 family.</text>
</comment>
<evidence type="ECO:0000313" key="4">
    <source>
        <dbReference type="Proteomes" id="UP001652700"/>
    </source>
</evidence>
<dbReference type="GeneID" id="114327428"/>
<keyword evidence="2" id="KW-0812">Transmembrane</keyword>
<dbReference type="SUPFAM" id="SSF53098">
    <property type="entry name" value="Ribonuclease H-like"/>
    <property type="match status" value="1"/>
</dbReference>
<keyword evidence="2" id="KW-1133">Transmembrane helix</keyword>